<organism evidence="9 10">
    <name type="scientific">Candidatus Ruania gallistercoris</name>
    <dbReference type="NCBI Taxonomy" id="2838746"/>
    <lineage>
        <taxon>Bacteria</taxon>
        <taxon>Bacillati</taxon>
        <taxon>Actinomycetota</taxon>
        <taxon>Actinomycetes</taxon>
        <taxon>Micrococcales</taxon>
        <taxon>Ruaniaceae</taxon>
        <taxon>Ruania</taxon>
    </lineage>
</organism>
<protein>
    <submittedName>
        <fullName evidence="9">FtsX-like permease family protein</fullName>
    </submittedName>
</protein>
<dbReference type="EMBL" id="DXBY01000016">
    <property type="protein sequence ID" value="HIZ34285.1"/>
    <property type="molecule type" value="Genomic_DNA"/>
</dbReference>
<evidence type="ECO:0000313" key="9">
    <source>
        <dbReference type="EMBL" id="HIZ34285.1"/>
    </source>
</evidence>
<gene>
    <name evidence="9" type="ORF">H9815_00790</name>
</gene>
<keyword evidence="6 7" id="KW-0472">Membrane</keyword>
<dbReference type="AlphaFoldDB" id="A0A9D2EBE7"/>
<dbReference type="Pfam" id="PF02687">
    <property type="entry name" value="FtsX"/>
    <property type="match status" value="1"/>
</dbReference>
<keyword evidence="4 7" id="KW-0812">Transmembrane</keyword>
<dbReference type="PANTHER" id="PTHR43738">
    <property type="entry name" value="ABC TRANSPORTER, MEMBRANE PROTEIN"/>
    <property type="match status" value="1"/>
</dbReference>
<evidence type="ECO:0000259" key="8">
    <source>
        <dbReference type="Pfam" id="PF02687"/>
    </source>
</evidence>
<feature type="transmembrane region" description="Helical" evidence="7">
    <location>
        <begin position="63"/>
        <end position="85"/>
    </location>
</feature>
<keyword evidence="3" id="KW-1003">Cell membrane</keyword>
<accession>A0A9D2EBE7</accession>
<dbReference type="GO" id="GO:0005886">
    <property type="term" value="C:plasma membrane"/>
    <property type="evidence" value="ECO:0007669"/>
    <property type="project" value="UniProtKB-SubCell"/>
</dbReference>
<reference evidence="9" key="2">
    <citation type="submission" date="2021-04" db="EMBL/GenBank/DDBJ databases">
        <authorList>
            <person name="Gilroy R."/>
        </authorList>
    </citation>
    <scope>NUCLEOTIDE SEQUENCE</scope>
    <source>
        <strain evidence="9">ChiGjej4B4-7305</strain>
    </source>
</reference>
<proteinExistence type="predicted"/>
<evidence type="ECO:0000256" key="1">
    <source>
        <dbReference type="ARBA" id="ARBA00004651"/>
    </source>
</evidence>
<comment type="caution">
    <text evidence="9">The sequence shown here is derived from an EMBL/GenBank/DDBJ whole genome shotgun (WGS) entry which is preliminary data.</text>
</comment>
<evidence type="ECO:0000256" key="6">
    <source>
        <dbReference type="ARBA" id="ARBA00023136"/>
    </source>
</evidence>
<evidence type="ECO:0000256" key="5">
    <source>
        <dbReference type="ARBA" id="ARBA00022989"/>
    </source>
</evidence>
<keyword evidence="5 7" id="KW-1133">Transmembrane helix</keyword>
<keyword evidence="2" id="KW-0813">Transport</keyword>
<feature type="transmembrane region" description="Helical" evidence="7">
    <location>
        <begin position="31"/>
        <end position="57"/>
    </location>
</feature>
<sequence>VWTVQRTPEIAVLKAVGASTRYLVKDAVGQALVLLLLGTVLGAGVATGLGVLAAGVVPFVLDAATVLVPMGLLIVLGLLGAAVSLRQIVSVDPLTALGSAR</sequence>
<evidence type="ECO:0000313" key="10">
    <source>
        <dbReference type="Proteomes" id="UP000824037"/>
    </source>
</evidence>
<dbReference type="PANTHER" id="PTHR43738:SF1">
    <property type="entry name" value="HEMIN TRANSPORT SYSTEM PERMEASE PROTEIN HRTB-RELATED"/>
    <property type="match status" value="1"/>
</dbReference>
<feature type="non-terminal residue" evidence="9">
    <location>
        <position position="1"/>
    </location>
</feature>
<evidence type="ECO:0000256" key="2">
    <source>
        <dbReference type="ARBA" id="ARBA00022448"/>
    </source>
</evidence>
<evidence type="ECO:0000256" key="3">
    <source>
        <dbReference type="ARBA" id="ARBA00022475"/>
    </source>
</evidence>
<dbReference type="Proteomes" id="UP000824037">
    <property type="component" value="Unassembled WGS sequence"/>
</dbReference>
<feature type="domain" description="ABC3 transporter permease C-terminal" evidence="8">
    <location>
        <begin position="2"/>
        <end position="93"/>
    </location>
</feature>
<evidence type="ECO:0000256" key="4">
    <source>
        <dbReference type="ARBA" id="ARBA00022692"/>
    </source>
</evidence>
<name>A0A9D2EBE7_9MICO</name>
<comment type="subcellular location">
    <subcellularLocation>
        <location evidence="1">Cell membrane</location>
        <topology evidence="1">Multi-pass membrane protein</topology>
    </subcellularLocation>
</comment>
<evidence type="ECO:0000256" key="7">
    <source>
        <dbReference type="SAM" id="Phobius"/>
    </source>
</evidence>
<dbReference type="InterPro" id="IPR051125">
    <property type="entry name" value="ABC-4/HrtB_transporter"/>
</dbReference>
<reference evidence="9" key="1">
    <citation type="journal article" date="2021" name="PeerJ">
        <title>Extensive microbial diversity within the chicken gut microbiome revealed by metagenomics and culture.</title>
        <authorList>
            <person name="Gilroy R."/>
            <person name="Ravi A."/>
            <person name="Getino M."/>
            <person name="Pursley I."/>
            <person name="Horton D.L."/>
            <person name="Alikhan N.F."/>
            <person name="Baker D."/>
            <person name="Gharbi K."/>
            <person name="Hall N."/>
            <person name="Watson M."/>
            <person name="Adriaenssens E.M."/>
            <person name="Foster-Nyarko E."/>
            <person name="Jarju S."/>
            <person name="Secka A."/>
            <person name="Antonio M."/>
            <person name="Oren A."/>
            <person name="Chaudhuri R.R."/>
            <person name="La Ragione R."/>
            <person name="Hildebrand F."/>
            <person name="Pallen M.J."/>
        </authorList>
    </citation>
    <scope>NUCLEOTIDE SEQUENCE</scope>
    <source>
        <strain evidence="9">ChiGjej4B4-7305</strain>
    </source>
</reference>
<dbReference type="InterPro" id="IPR003838">
    <property type="entry name" value="ABC3_permease_C"/>
</dbReference>